<feature type="region of interest" description="Disordered" evidence="1">
    <location>
        <begin position="56"/>
        <end position="87"/>
    </location>
</feature>
<protein>
    <submittedName>
        <fullName evidence="2">Uncharacterized protein</fullName>
    </submittedName>
</protein>
<dbReference type="Proteomes" id="UP001219525">
    <property type="component" value="Unassembled WGS sequence"/>
</dbReference>
<feature type="compositionally biased region" description="Low complexity" evidence="1">
    <location>
        <begin position="221"/>
        <end position="248"/>
    </location>
</feature>
<feature type="region of interest" description="Disordered" evidence="1">
    <location>
        <begin position="492"/>
        <end position="511"/>
    </location>
</feature>
<organism evidence="2 3">
    <name type="scientific">Mycena pura</name>
    <dbReference type="NCBI Taxonomy" id="153505"/>
    <lineage>
        <taxon>Eukaryota</taxon>
        <taxon>Fungi</taxon>
        <taxon>Dikarya</taxon>
        <taxon>Basidiomycota</taxon>
        <taxon>Agaricomycotina</taxon>
        <taxon>Agaricomycetes</taxon>
        <taxon>Agaricomycetidae</taxon>
        <taxon>Agaricales</taxon>
        <taxon>Marasmiineae</taxon>
        <taxon>Mycenaceae</taxon>
        <taxon>Mycena</taxon>
    </lineage>
</organism>
<proteinExistence type="predicted"/>
<name>A0AAD6Y4Z3_9AGAR</name>
<reference evidence="2" key="1">
    <citation type="submission" date="2023-03" db="EMBL/GenBank/DDBJ databases">
        <title>Massive genome expansion in bonnet fungi (Mycena s.s.) driven by repeated elements and novel gene families across ecological guilds.</title>
        <authorList>
            <consortium name="Lawrence Berkeley National Laboratory"/>
            <person name="Harder C.B."/>
            <person name="Miyauchi S."/>
            <person name="Viragh M."/>
            <person name="Kuo A."/>
            <person name="Thoen E."/>
            <person name="Andreopoulos B."/>
            <person name="Lu D."/>
            <person name="Skrede I."/>
            <person name="Drula E."/>
            <person name="Henrissat B."/>
            <person name="Morin E."/>
            <person name="Kohler A."/>
            <person name="Barry K."/>
            <person name="LaButti K."/>
            <person name="Morin E."/>
            <person name="Salamov A."/>
            <person name="Lipzen A."/>
            <person name="Mereny Z."/>
            <person name="Hegedus B."/>
            <person name="Baldrian P."/>
            <person name="Stursova M."/>
            <person name="Weitz H."/>
            <person name="Taylor A."/>
            <person name="Grigoriev I.V."/>
            <person name="Nagy L.G."/>
            <person name="Martin F."/>
            <person name="Kauserud H."/>
        </authorList>
    </citation>
    <scope>NUCLEOTIDE SEQUENCE</scope>
    <source>
        <strain evidence="2">9144</strain>
    </source>
</reference>
<feature type="region of interest" description="Disordered" evidence="1">
    <location>
        <begin position="219"/>
        <end position="254"/>
    </location>
</feature>
<dbReference type="EMBL" id="JARJCW010000129">
    <property type="protein sequence ID" value="KAJ7191743.1"/>
    <property type="molecule type" value="Genomic_DNA"/>
</dbReference>
<gene>
    <name evidence="2" type="ORF">GGX14DRAFT_33026</name>
</gene>
<dbReference type="AlphaFoldDB" id="A0AAD6Y4Z3"/>
<evidence type="ECO:0000256" key="1">
    <source>
        <dbReference type="SAM" id="MobiDB-lite"/>
    </source>
</evidence>
<evidence type="ECO:0000313" key="2">
    <source>
        <dbReference type="EMBL" id="KAJ7191743.1"/>
    </source>
</evidence>
<keyword evidence="3" id="KW-1185">Reference proteome</keyword>
<accession>A0AAD6Y4Z3</accession>
<sequence>MSQNSMSIRILRHLLVQAKEPSKQTAPLLLASDESPQSTHVDLIQDDLPDFFLSGLPAKPADAPEQDDVSSLSEKLRQVHETENTSDRERDIADLVRMLQVALTAPSYLDVIRILQIPKQQMPLAIVLLLRELERQQQEEQPPEPANGSPSPRIRALSWPLVGIPSWQVSLLHRQFVERELEALKKTVQPEDISTAIGLSSPALLSGSIRRVDSEFALEVSPPSDNNSLLSSEYTDSETGITTPSPTEEGPEEPELETLNLRLGKLEGDLSRFELAPDRPSSPFATITELRYRLSLSHSFHHLGVSLPLWTPSPVEVGAVGYLAKPEGAFRTLFNSRDPPSALGHWQPLAGVAIVHREQTQDVHAGLRARGMKLVDRLRAPGAATAGKDIERTYAISTFGATAHLLAEQAEYRYFQSFDAPRRWFRTNVDAILTAYQGECLKEELFLICGTLNARDHALFVNHGQPDELLETQFQVHASRIPGQAWGAFEPAEAPSDATNDSESDFRQTVRKVSTVDPTARWNTVLLSRLRFRPDEQDPTTQ</sequence>
<evidence type="ECO:0000313" key="3">
    <source>
        <dbReference type="Proteomes" id="UP001219525"/>
    </source>
</evidence>
<comment type="caution">
    <text evidence="2">The sequence shown here is derived from an EMBL/GenBank/DDBJ whole genome shotgun (WGS) entry which is preliminary data.</text>
</comment>
<feature type="compositionally biased region" description="Basic and acidic residues" evidence="1">
    <location>
        <begin position="74"/>
        <end position="87"/>
    </location>
</feature>